<dbReference type="EMBL" id="NAIA01000003">
    <property type="protein sequence ID" value="OWF65784.1"/>
    <property type="molecule type" value="Genomic_DNA"/>
</dbReference>
<proteinExistence type="predicted"/>
<organism evidence="1 2">
    <name type="scientific">Polynucleobacter hirudinilacicola</name>
    <dbReference type="NCBI Taxonomy" id="1743166"/>
    <lineage>
        <taxon>Bacteria</taxon>
        <taxon>Pseudomonadati</taxon>
        <taxon>Pseudomonadota</taxon>
        <taxon>Betaproteobacteria</taxon>
        <taxon>Burkholderiales</taxon>
        <taxon>Burkholderiaceae</taxon>
        <taxon>Polynucleobacter</taxon>
    </lineage>
</organism>
<dbReference type="RefSeq" id="WP_087910020.1">
    <property type="nucleotide sequence ID" value="NZ_NAIA01000003.1"/>
</dbReference>
<sequence length="131" mass="15179">MLNKVKLANGTEVDWEEFSKWGAIKQHMSVIGCRGTKGFRHSEKTRKLISDIKKKQVVSAEQRAHLSKVMKGKYKNCKKNLPIHTPNGLFPNRITLYARMVEDGFASKNYAAQKIRQWMKEYPNDYYLISG</sequence>
<evidence type="ECO:0000313" key="2">
    <source>
        <dbReference type="Proteomes" id="UP000196880"/>
    </source>
</evidence>
<keyword evidence="2" id="KW-1185">Reference proteome</keyword>
<gene>
    <name evidence="1" type="ORF">B6A14_08435</name>
</gene>
<reference evidence="1 2" key="1">
    <citation type="submission" date="2017-03" db="EMBL/GenBank/DDBJ databases">
        <title>New species Polynucleobacter sp. MWH-EgelM1-30-B4.</title>
        <authorList>
            <person name="Hahn M.W."/>
        </authorList>
    </citation>
    <scope>NUCLEOTIDE SEQUENCE [LARGE SCALE GENOMIC DNA]</scope>
    <source>
        <strain evidence="1 2">MWH-EgelM1-30-B4</strain>
    </source>
</reference>
<evidence type="ECO:0000313" key="1">
    <source>
        <dbReference type="EMBL" id="OWF65784.1"/>
    </source>
</evidence>
<comment type="caution">
    <text evidence="1">The sequence shown here is derived from an EMBL/GenBank/DDBJ whole genome shotgun (WGS) entry which is preliminary data.</text>
</comment>
<accession>A0A210RXU1</accession>
<dbReference type="OrthoDB" id="8546410at2"/>
<name>A0A210RXU1_9BURK</name>
<dbReference type="AlphaFoldDB" id="A0A210RXU1"/>
<dbReference type="Proteomes" id="UP000196880">
    <property type="component" value="Unassembled WGS sequence"/>
</dbReference>
<protein>
    <submittedName>
        <fullName evidence="1">Uncharacterized protein</fullName>
    </submittedName>
</protein>